<sequence>MAAFTAGYTKNTTFVLAYPANSRLSKKDSGKPDDSEIYPQNAEVYCKAGKEHFPASAIQRCLVHKERNIRGKLSKRHTGELARLFRRLRSVQGYTAAQEVVGELEAFLEHSMPRRLRAFMKPVRTC</sequence>
<organism evidence="6 7">
    <name type="scientific">Aureliella helgolandensis</name>
    <dbReference type="NCBI Taxonomy" id="2527968"/>
    <lineage>
        <taxon>Bacteria</taxon>
        <taxon>Pseudomonadati</taxon>
        <taxon>Planctomycetota</taxon>
        <taxon>Planctomycetia</taxon>
        <taxon>Pirellulales</taxon>
        <taxon>Pirellulaceae</taxon>
        <taxon>Aureliella</taxon>
    </lineage>
</organism>
<evidence type="ECO:0000256" key="3">
    <source>
        <dbReference type="ARBA" id="ARBA00022578"/>
    </source>
</evidence>
<evidence type="ECO:0000256" key="1">
    <source>
        <dbReference type="ARBA" id="ARBA00002190"/>
    </source>
</evidence>
<keyword evidence="4" id="KW-0238">DNA-binding</keyword>
<evidence type="ECO:0000256" key="5">
    <source>
        <dbReference type="ARBA" id="ARBA00023172"/>
    </source>
</evidence>
<dbReference type="InterPro" id="IPR001207">
    <property type="entry name" value="Transposase_mutator"/>
</dbReference>
<evidence type="ECO:0000256" key="2">
    <source>
        <dbReference type="ARBA" id="ARBA00010961"/>
    </source>
</evidence>
<dbReference type="GO" id="GO:0006313">
    <property type="term" value="P:DNA transposition"/>
    <property type="evidence" value="ECO:0007669"/>
    <property type="project" value="InterPro"/>
</dbReference>
<keyword evidence="3" id="KW-0815">Transposition</keyword>
<gene>
    <name evidence="6" type="ORF">Q31a_42240</name>
</gene>
<name>A0A518GBA8_9BACT</name>
<comment type="function">
    <text evidence="1">Required for the transposition of the insertion element.</text>
</comment>
<dbReference type="AlphaFoldDB" id="A0A518GBA8"/>
<protein>
    <submittedName>
        <fullName evidence="6">Transposase, Mutator family</fullName>
    </submittedName>
</protein>
<evidence type="ECO:0000313" key="7">
    <source>
        <dbReference type="Proteomes" id="UP000318017"/>
    </source>
</evidence>
<dbReference type="EMBL" id="CP036298">
    <property type="protein sequence ID" value="QDV25896.1"/>
    <property type="molecule type" value="Genomic_DNA"/>
</dbReference>
<dbReference type="GO" id="GO:0003677">
    <property type="term" value="F:DNA binding"/>
    <property type="evidence" value="ECO:0007669"/>
    <property type="project" value="UniProtKB-KW"/>
</dbReference>
<keyword evidence="5" id="KW-0233">DNA recombination</keyword>
<dbReference type="GO" id="GO:0004803">
    <property type="term" value="F:transposase activity"/>
    <property type="evidence" value="ECO:0007669"/>
    <property type="project" value="InterPro"/>
</dbReference>
<dbReference type="KEGG" id="ahel:Q31a_42240"/>
<keyword evidence="7" id="KW-1185">Reference proteome</keyword>
<dbReference type="Proteomes" id="UP000318017">
    <property type="component" value="Chromosome"/>
</dbReference>
<proteinExistence type="inferred from homology"/>
<comment type="similarity">
    <text evidence="2">Belongs to the transposase mutator family.</text>
</comment>
<evidence type="ECO:0000313" key="6">
    <source>
        <dbReference type="EMBL" id="QDV25896.1"/>
    </source>
</evidence>
<evidence type="ECO:0000256" key="4">
    <source>
        <dbReference type="ARBA" id="ARBA00023125"/>
    </source>
</evidence>
<accession>A0A518GBA8</accession>
<dbReference type="Pfam" id="PF00872">
    <property type="entry name" value="Transposase_mut"/>
    <property type="match status" value="1"/>
</dbReference>
<reference evidence="6 7" key="1">
    <citation type="submission" date="2019-02" db="EMBL/GenBank/DDBJ databases">
        <title>Deep-cultivation of Planctomycetes and their phenomic and genomic characterization uncovers novel biology.</title>
        <authorList>
            <person name="Wiegand S."/>
            <person name="Jogler M."/>
            <person name="Boedeker C."/>
            <person name="Pinto D."/>
            <person name="Vollmers J."/>
            <person name="Rivas-Marin E."/>
            <person name="Kohn T."/>
            <person name="Peeters S.H."/>
            <person name="Heuer A."/>
            <person name="Rast P."/>
            <person name="Oberbeckmann S."/>
            <person name="Bunk B."/>
            <person name="Jeske O."/>
            <person name="Meyerdierks A."/>
            <person name="Storesund J.E."/>
            <person name="Kallscheuer N."/>
            <person name="Luecker S."/>
            <person name="Lage O.M."/>
            <person name="Pohl T."/>
            <person name="Merkel B.J."/>
            <person name="Hornburger P."/>
            <person name="Mueller R.-W."/>
            <person name="Bruemmer F."/>
            <person name="Labrenz M."/>
            <person name="Spormann A.M."/>
            <person name="Op den Camp H."/>
            <person name="Overmann J."/>
            <person name="Amann R."/>
            <person name="Jetten M.S.M."/>
            <person name="Mascher T."/>
            <person name="Medema M.H."/>
            <person name="Devos D.P."/>
            <person name="Kaster A.-K."/>
            <person name="Ovreas L."/>
            <person name="Rohde M."/>
            <person name="Galperin M.Y."/>
            <person name="Jogler C."/>
        </authorList>
    </citation>
    <scope>NUCLEOTIDE SEQUENCE [LARGE SCALE GENOMIC DNA]</scope>
    <source>
        <strain evidence="6 7">Q31a</strain>
    </source>
</reference>